<evidence type="ECO:0000313" key="3">
    <source>
        <dbReference type="EMBL" id="KAF4466091.1"/>
    </source>
</evidence>
<dbReference type="Gene3D" id="1.20.1050.10">
    <property type="match status" value="1"/>
</dbReference>
<keyword evidence="3" id="KW-0808">Transferase</keyword>
<dbReference type="Proteomes" id="UP000554235">
    <property type="component" value="Unassembled WGS sequence"/>
</dbReference>
<dbReference type="AlphaFoldDB" id="A0A8H4LC01"/>
<dbReference type="InterPro" id="IPR004045">
    <property type="entry name" value="Glutathione_S-Trfase_N"/>
</dbReference>
<comment type="caution">
    <text evidence="3">The sequence shown here is derived from an EMBL/GenBank/DDBJ whole genome shotgun (WGS) entry which is preliminary data.</text>
</comment>
<gene>
    <name evidence="3" type="ORF">FALBO_7049</name>
</gene>
<accession>A0A8H4LC01</accession>
<keyword evidence="4" id="KW-1185">Reference proteome</keyword>
<feature type="domain" description="GST N-terminal" evidence="1">
    <location>
        <begin position="16"/>
        <end position="90"/>
    </location>
</feature>
<feature type="domain" description="Glutathione S-transferase UstS-like C-terminal" evidence="2">
    <location>
        <begin position="118"/>
        <end position="223"/>
    </location>
</feature>
<evidence type="ECO:0000259" key="1">
    <source>
        <dbReference type="Pfam" id="PF13409"/>
    </source>
</evidence>
<dbReference type="OrthoDB" id="4951845at2759"/>
<proteinExistence type="predicted"/>
<reference evidence="3 4" key="1">
    <citation type="submission" date="2020-01" db="EMBL/GenBank/DDBJ databases">
        <title>Identification and distribution of gene clusters putatively required for synthesis of sphingolipid metabolism inhibitors in phylogenetically diverse species of the filamentous fungus Fusarium.</title>
        <authorList>
            <person name="Kim H.-S."/>
            <person name="Busman M."/>
            <person name="Brown D.W."/>
            <person name="Divon H."/>
            <person name="Uhlig S."/>
            <person name="Proctor R.H."/>
        </authorList>
    </citation>
    <scope>NUCLEOTIDE SEQUENCE [LARGE SCALE GENOMIC DNA]</scope>
    <source>
        <strain evidence="3 4">NRRL 20459</strain>
    </source>
</reference>
<dbReference type="EMBL" id="JAADYS010000930">
    <property type="protein sequence ID" value="KAF4466091.1"/>
    <property type="molecule type" value="Genomic_DNA"/>
</dbReference>
<sequence>MVLYDIPDKNSSRSCWSLHVWKTRLALNAKGMDYKTHWLEYPEIEPTLKSFGLAPQEGQFKPYTVPAIYFPGDDGGYFMNSRVIIVELERRFPAPEWPSLHLDDPAVDRSYKLIGGIAEYIWPLVVPNVPKNILSEKSLDYFYSTRREEIGMTLDEYGATVDREEAWEKSKPEFEKVVTALKEKGGPFFLGETASYADFIVVGFLQFVKRAIGEEEFKRVEAWPQIIALQKACGKWLQRDN</sequence>
<evidence type="ECO:0000313" key="4">
    <source>
        <dbReference type="Proteomes" id="UP000554235"/>
    </source>
</evidence>
<dbReference type="SUPFAM" id="SSF52833">
    <property type="entry name" value="Thioredoxin-like"/>
    <property type="match status" value="1"/>
</dbReference>
<name>A0A8H4LC01_9HYPO</name>
<dbReference type="InterPro" id="IPR036249">
    <property type="entry name" value="Thioredoxin-like_sf"/>
</dbReference>
<dbReference type="GO" id="GO:0016740">
    <property type="term" value="F:transferase activity"/>
    <property type="evidence" value="ECO:0007669"/>
    <property type="project" value="UniProtKB-KW"/>
</dbReference>
<dbReference type="Pfam" id="PF13409">
    <property type="entry name" value="GST_N_2"/>
    <property type="match status" value="1"/>
</dbReference>
<protein>
    <submittedName>
        <fullName evidence="3">Glutathione s-transferase</fullName>
    </submittedName>
</protein>
<evidence type="ECO:0000259" key="2">
    <source>
        <dbReference type="Pfam" id="PF22041"/>
    </source>
</evidence>
<dbReference type="InterPro" id="IPR054416">
    <property type="entry name" value="GST_UstS-like_C"/>
</dbReference>
<dbReference type="SUPFAM" id="SSF47616">
    <property type="entry name" value="GST C-terminal domain-like"/>
    <property type="match status" value="1"/>
</dbReference>
<dbReference type="Pfam" id="PF22041">
    <property type="entry name" value="GST_C_7"/>
    <property type="match status" value="1"/>
</dbReference>
<dbReference type="Gene3D" id="3.40.30.10">
    <property type="entry name" value="Glutaredoxin"/>
    <property type="match status" value="1"/>
</dbReference>
<organism evidence="3 4">
    <name type="scientific">Fusarium albosuccineum</name>
    <dbReference type="NCBI Taxonomy" id="1237068"/>
    <lineage>
        <taxon>Eukaryota</taxon>
        <taxon>Fungi</taxon>
        <taxon>Dikarya</taxon>
        <taxon>Ascomycota</taxon>
        <taxon>Pezizomycotina</taxon>
        <taxon>Sordariomycetes</taxon>
        <taxon>Hypocreomycetidae</taxon>
        <taxon>Hypocreales</taxon>
        <taxon>Nectriaceae</taxon>
        <taxon>Fusarium</taxon>
        <taxon>Fusarium decemcellulare species complex</taxon>
    </lineage>
</organism>
<dbReference type="InterPro" id="IPR036282">
    <property type="entry name" value="Glutathione-S-Trfase_C_sf"/>
</dbReference>